<accession>A0A7U6JF78</accession>
<proteinExistence type="predicted"/>
<dbReference type="KEGG" id="cex:CSE_00080"/>
<evidence type="ECO:0000313" key="2">
    <source>
        <dbReference type="Proteomes" id="UP000004793"/>
    </source>
</evidence>
<gene>
    <name evidence="1" type="ordered locus">CSE_00080</name>
</gene>
<dbReference type="Proteomes" id="UP000004793">
    <property type="component" value="Chromosome"/>
</dbReference>
<dbReference type="EMBL" id="AP012051">
    <property type="protein sequence ID" value="BAL80134.1"/>
    <property type="molecule type" value="Genomic_DNA"/>
</dbReference>
<evidence type="ECO:0000313" key="1">
    <source>
        <dbReference type="EMBL" id="BAL80134.1"/>
    </source>
</evidence>
<protein>
    <submittedName>
        <fullName evidence="1">Uncharacterized protein</fullName>
    </submittedName>
</protein>
<organism evidence="1 2">
    <name type="scientific">Caldisericum exile (strain DSM 21853 / NBRC 104410 / AZM16c01)</name>
    <dbReference type="NCBI Taxonomy" id="511051"/>
    <lineage>
        <taxon>Bacteria</taxon>
        <taxon>Pseudomonadati</taxon>
        <taxon>Caldisericota/Cryosericota group</taxon>
        <taxon>Caldisericota</taxon>
        <taxon>Caldisericia</taxon>
        <taxon>Caldisericales</taxon>
        <taxon>Caldisericaceae</taxon>
        <taxon>Caldisericum</taxon>
    </lineage>
</organism>
<keyword evidence="2" id="KW-1185">Reference proteome</keyword>
<dbReference type="OrthoDB" id="501744at2"/>
<dbReference type="RefSeq" id="WP_014452545.1">
    <property type="nucleotide sequence ID" value="NC_017096.1"/>
</dbReference>
<dbReference type="AlphaFoldDB" id="A0A7U6JF78"/>
<name>A0A7U6JF78_CALEA</name>
<reference evidence="1 2" key="1">
    <citation type="submission" date="2011-01" db="EMBL/GenBank/DDBJ databases">
        <title>Whole genome sequence of Caldisericum exile AZM16c01.</title>
        <authorList>
            <person name="Narita-Yamada S."/>
            <person name="Kawakoshi A."/>
            <person name="Nakamura S."/>
            <person name="Sasagawa M."/>
            <person name="Fukada J."/>
            <person name="Sekine M."/>
            <person name="Kato Y."/>
            <person name="Fukai R."/>
            <person name="Sasaki K."/>
            <person name="Hanamaki A."/>
            <person name="Narita H."/>
            <person name="Konno Y."/>
            <person name="Mori K."/>
            <person name="Yamazaki S."/>
            <person name="Suzuki K."/>
            <person name="Fujita N."/>
        </authorList>
    </citation>
    <scope>NUCLEOTIDE SEQUENCE [LARGE SCALE GENOMIC DNA]</scope>
    <source>
        <strain evidence="2">DSM 21853 / NBRC 104410 / AZM16c01</strain>
    </source>
</reference>
<sequence length="79" mass="9032">MITLQCELELSKTDKELLLKLMRKFSSCMRFAYNRLIEKLVPVLGAGTMVSQIPPVGYMANLNWRTTNKPTKSVSVIHF</sequence>